<feature type="domain" description="Zinc finger Mcm10/DnaG-type" evidence="9">
    <location>
        <begin position="214"/>
        <end position="259"/>
    </location>
</feature>
<dbReference type="InterPro" id="IPR012340">
    <property type="entry name" value="NA-bd_OB-fold"/>
</dbReference>
<keyword evidence="7" id="KW-0539">Nucleus</keyword>
<dbReference type="Gramene" id="ERM98510">
    <property type="protein sequence ID" value="ERM98510"/>
    <property type="gene ID" value="AMTR_s00113p00015230"/>
</dbReference>
<dbReference type="eggNOG" id="KOG3056">
    <property type="taxonomic scope" value="Eukaryota"/>
</dbReference>
<evidence type="ECO:0000256" key="5">
    <source>
        <dbReference type="ARBA" id="ARBA00022771"/>
    </source>
</evidence>
<evidence type="ECO:0000259" key="10">
    <source>
        <dbReference type="Pfam" id="PF22379"/>
    </source>
</evidence>
<organism evidence="11 12">
    <name type="scientific">Amborella trichopoda</name>
    <dbReference type="NCBI Taxonomy" id="13333"/>
    <lineage>
        <taxon>Eukaryota</taxon>
        <taxon>Viridiplantae</taxon>
        <taxon>Streptophyta</taxon>
        <taxon>Embryophyta</taxon>
        <taxon>Tracheophyta</taxon>
        <taxon>Spermatophyta</taxon>
        <taxon>Magnoliopsida</taxon>
        <taxon>Amborellales</taxon>
        <taxon>Amborellaceae</taxon>
        <taxon>Amborella</taxon>
    </lineage>
</organism>
<reference evidence="12" key="1">
    <citation type="journal article" date="2013" name="Science">
        <title>The Amborella genome and the evolution of flowering plants.</title>
        <authorList>
            <consortium name="Amborella Genome Project"/>
        </authorList>
    </citation>
    <scope>NUCLEOTIDE SEQUENCE [LARGE SCALE GENOMIC DNA]</scope>
</reference>
<gene>
    <name evidence="11" type="ORF">AMTR_s00113p00015230</name>
</gene>
<feature type="region of interest" description="Disordered" evidence="8">
    <location>
        <begin position="339"/>
        <end position="361"/>
    </location>
</feature>
<comment type="subcellular location">
    <subcellularLocation>
        <location evidence="1">Nucleus</location>
    </subcellularLocation>
</comment>
<feature type="compositionally biased region" description="Polar residues" evidence="8">
    <location>
        <begin position="26"/>
        <end position="37"/>
    </location>
</feature>
<keyword evidence="4" id="KW-0479">Metal-binding</keyword>
<dbReference type="OMA" id="EYSIWKM"/>
<evidence type="ECO:0000256" key="2">
    <source>
        <dbReference type="ARBA" id="ARBA00009679"/>
    </source>
</evidence>
<feature type="region of interest" description="Disordered" evidence="8">
    <location>
        <begin position="17"/>
        <end position="43"/>
    </location>
</feature>
<dbReference type="InterPro" id="IPR040184">
    <property type="entry name" value="Mcm10"/>
</dbReference>
<dbReference type="FunFam" id="2.40.50.140:FF:000174">
    <property type="entry name" value="DNA replication licensing factor mcm10"/>
    <property type="match status" value="1"/>
</dbReference>
<sequence length="405" mass="44795">MSNHGEDLELLLSLDERVLETPPASPTSDAPLQQQPGYDSDDGLLQQHVDMSVFKDTVGDYKLLAEDPPKKVDSNPKQQSVDVEKFSGLRVKSLLLSATYLIDRFSDMRFIRLSAIRTCLMGDNISGCWATAGVLTEKGNPKLSSTGSNFCVWKLGCLDEQSVPVFLFGDAYINNSKESVGSIFALFNCNIRKDPKGSGFSLSAYTASQILKLGTSADFGICKGKRKDGNPCSMAINRSRGVYCSYHVSAASRKFVNMRSELKGGNIKTAFRDPLKLRGIHLVDPLSNKTNLNKSMKPVKVLSVDALKRALCKADKVTTVVQSQGRRFLAEITEKMNHQKEASRGMLQNPQQRNVPQKRPCSSVKMATRIPLNAREPDPKRKKVQQVTSSENMIELHIVSSDEEM</sequence>
<dbReference type="Gene3D" id="2.40.50.140">
    <property type="entry name" value="Nucleic acid-binding proteins"/>
    <property type="match status" value="1"/>
</dbReference>
<keyword evidence="3" id="KW-0235">DNA replication</keyword>
<dbReference type="GO" id="GO:0043596">
    <property type="term" value="C:nuclear replication fork"/>
    <property type="evidence" value="ECO:0000318"/>
    <property type="project" value="GO_Central"/>
</dbReference>
<dbReference type="Pfam" id="PF22379">
    <property type="entry name" value="OB_MCM10"/>
    <property type="match status" value="1"/>
</dbReference>
<keyword evidence="6" id="KW-0862">Zinc</keyword>
<dbReference type="GO" id="GO:0003688">
    <property type="term" value="F:DNA replication origin binding"/>
    <property type="evidence" value="ECO:0000318"/>
    <property type="project" value="GO_Central"/>
</dbReference>
<dbReference type="AlphaFoldDB" id="W1NTJ8"/>
<accession>W1NTJ8</accession>
<dbReference type="HOGENOM" id="CLU_052426_0_0_1"/>
<evidence type="ECO:0000256" key="1">
    <source>
        <dbReference type="ARBA" id="ARBA00004123"/>
    </source>
</evidence>
<dbReference type="PANTHER" id="PTHR13454">
    <property type="entry name" value="PROTEIN MCM10 HOMOLOG"/>
    <property type="match status" value="1"/>
</dbReference>
<dbReference type="PANTHER" id="PTHR13454:SF11">
    <property type="entry name" value="PROTEIN MCM10 HOMOLOG"/>
    <property type="match status" value="1"/>
</dbReference>
<evidence type="ECO:0000256" key="8">
    <source>
        <dbReference type="SAM" id="MobiDB-lite"/>
    </source>
</evidence>
<dbReference type="InterPro" id="IPR015408">
    <property type="entry name" value="Znf_Mcm10/DnaG"/>
</dbReference>
<dbReference type="GO" id="GO:0008270">
    <property type="term" value="F:zinc ion binding"/>
    <property type="evidence" value="ECO:0007669"/>
    <property type="project" value="UniProtKB-KW"/>
</dbReference>
<dbReference type="OrthoDB" id="273123at2759"/>
<dbReference type="GO" id="GO:0006270">
    <property type="term" value="P:DNA replication initiation"/>
    <property type="evidence" value="ECO:0000318"/>
    <property type="project" value="GO_Central"/>
</dbReference>
<dbReference type="Proteomes" id="UP000017836">
    <property type="component" value="Unassembled WGS sequence"/>
</dbReference>
<evidence type="ECO:0000313" key="11">
    <source>
        <dbReference type="EMBL" id="ERM98510.1"/>
    </source>
</evidence>
<keyword evidence="5" id="KW-0863">Zinc-finger</keyword>
<evidence type="ECO:0000256" key="7">
    <source>
        <dbReference type="ARBA" id="ARBA00023242"/>
    </source>
</evidence>
<evidence type="ECO:0000313" key="12">
    <source>
        <dbReference type="Proteomes" id="UP000017836"/>
    </source>
</evidence>
<dbReference type="GO" id="GO:0003697">
    <property type="term" value="F:single-stranded DNA binding"/>
    <property type="evidence" value="ECO:0000318"/>
    <property type="project" value="GO_Central"/>
</dbReference>
<keyword evidence="12" id="KW-1185">Reference proteome</keyword>
<dbReference type="InterPro" id="IPR055065">
    <property type="entry name" value="OB_MCM10"/>
</dbReference>
<comment type="similarity">
    <text evidence="2">Belongs to the MCM10 family.</text>
</comment>
<evidence type="ECO:0000256" key="4">
    <source>
        <dbReference type="ARBA" id="ARBA00022723"/>
    </source>
</evidence>
<evidence type="ECO:0000256" key="3">
    <source>
        <dbReference type="ARBA" id="ARBA00022705"/>
    </source>
</evidence>
<dbReference type="Pfam" id="PF09329">
    <property type="entry name" value="zf-primase"/>
    <property type="match status" value="1"/>
</dbReference>
<proteinExistence type="inferred from homology"/>
<protein>
    <submittedName>
        <fullName evidence="11">Uncharacterized protein</fullName>
    </submittedName>
</protein>
<feature type="compositionally biased region" description="Polar residues" evidence="8">
    <location>
        <begin position="346"/>
        <end position="355"/>
    </location>
</feature>
<evidence type="ECO:0000256" key="6">
    <source>
        <dbReference type="ARBA" id="ARBA00022833"/>
    </source>
</evidence>
<evidence type="ECO:0000259" key="9">
    <source>
        <dbReference type="Pfam" id="PF09329"/>
    </source>
</evidence>
<dbReference type="EMBL" id="KI395324">
    <property type="protein sequence ID" value="ERM98510.1"/>
    <property type="molecule type" value="Genomic_DNA"/>
</dbReference>
<feature type="domain" description="MCM10 OB-fold" evidence="10">
    <location>
        <begin position="85"/>
        <end position="211"/>
    </location>
</feature>
<dbReference type="STRING" id="13333.W1NTJ8"/>
<name>W1NTJ8_AMBTC</name>